<protein>
    <submittedName>
        <fullName evidence="1">Uncharacterized protein</fullName>
    </submittedName>
</protein>
<dbReference type="Proteomes" id="UP000323717">
    <property type="component" value="Unassembled WGS sequence"/>
</dbReference>
<dbReference type="EMBL" id="VWLE01000135">
    <property type="protein sequence ID" value="KAA3951842.1"/>
    <property type="molecule type" value="Genomic_DNA"/>
</dbReference>
<organism evidence="1 2">
    <name type="scientific">Bacteroides ovatus</name>
    <dbReference type="NCBI Taxonomy" id="28116"/>
    <lineage>
        <taxon>Bacteria</taxon>
        <taxon>Pseudomonadati</taxon>
        <taxon>Bacteroidota</taxon>
        <taxon>Bacteroidia</taxon>
        <taxon>Bacteroidales</taxon>
        <taxon>Bacteroidaceae</taxon>
        <taxon>Bacteroides</taxon>
    </lineage>
</organism>
<evidence type="ECO:0000313" key="2">
    <source>
        <dbReference type="Proteomes" id="UP000323717"/>
    </source>
</evidence>
<dbReference type="Gene3D" id="3.30.870.10">
    <property type="entry name" value="Endonuclease Chain A"/>
    <property type="match status" value="1"/>
</dbReference>
<evidence type="ECO:0000313" key="1">
    <source>
        <dbReference type="EMBL" id="KAA3951842.1"/>
    </source>
</evidence>
<comment type="caution">
    <text evidence="1">The sequence shown here is derived from an EMBL/GenBank/DDBJ whole genome shotgun (WGS) entry which is preliminary data.</text>
</comment>
<sequence length="541" mass="63329">MIRRTILYLKDIKQNKYYNILTVIENILDDMQDYNPSMSRKCFLDRGRDDAPFRTGLLIEDIDTDILPQAPMDEITIYGMPLYFLNDSFMQYPSGNPLGKLFLELEKKELITLPDILPKRKCSFRLKGFFDPNSQMLKELLQLKGLLPKLSYLTKKHLGYDIMEYTSHIGNVYILHNNEIFRNIDFRVSEKPNGLHMQMKFRKPYVDSLKVRITQYDNESNIITETDTVIDCRSANIFIPLPFFSLQVGIKIFNNDGELIWMNKRVFFLGKEFSYETFSSKEIELEKSESDGSKRTVTVTKIALNGKKRRKSNKKLKDNLADDESRCLAELNEKHMEFVFFSADTNQNKENKEKAREYVMQLLNSAENECLICDPYFKKEDFEKYIFFMEKLDVKVRIINSEKQLGNISAPDSEDYLLKLNDCINYYNRKVGREVAECRSLTKNLSIHDRFIIIDDCGWLIGSSLNEFGNRASSICKIPQGSLEYMRKNFERWWNDTENSESLDGYIQRKVKLNASPEGKLLKHITHLTRVLNSLKSQLAK</sequence>
<dbReference type="InterPro" id="IPR025202">
    <property type="entry name" value="PLD-like_dom"/>
</dbReference>
<name>A0A139KXK8_BACOV</name>
<gene>
    <name evidence="1" type="ORF">F3D71_11300</name>
</gene>
<dbReference type="AlphaFoldDB" id="A0A139KXK8"/>
<proteinExistence type="predicted"/>
<dbReference type="NCBIfam" id="NF040700">
    <property type="entry name" value="VPA1262_N_dom"/>
    <property type="match status" value="1"/>
</dbReference>
<accession>A0A139KXK8</accession>
<dbReference type="RefSeq" id="WP_061448320.1">
    <property type="nucleotide sequence ID" value="NZ_JADMZM010000016.1"/>
</dbReference>
<dbReference type="Pfam" id="PF13091">
    <property type="entry name" value="PLDc_2"/>
    <property type="match status" value="1"/>
</dbReference>
<reference evidence="1 2" key="1">
    <citation type="journal article" date="2019" name="Nat. Med.">
        <title>A library of human gut bacterial isolates paired with longitudinal multiomics data enables mechanistic microbiome research.</title>
        <authorList>
            <person name="Poyet M."/>
            <person name="Groussin M."/>
            <person name="Gibbons S.M."/>
            <person name="Avila-Pacheco J."/>
            <person name="Jiang X."/>
            <person name="Kearney S.M."/>
            <person name="Perrotta A.R."/>
            <person name="Berdy B."/>
            <person name="Zhao S."/>
            <person name="Lieberman T.D."/>
            <person name="Swanson P.K."/>
            <person name="Smith M."/>
            <person name="Roesemann S."/>
            <person name="Alexander J.E."/>
            <person name="Rich S.A."/>
            <person name="Livny J."/>
            <person name="Vlamakis H."/>
            <person name="Clish C."/>
            <person name="Bullock K."/>
            <person name="Deik A."/>
            <person name="Scott J."/>
            <person name="Pierce K.A."/>
            <person name="Xavier R.J."/>
            <person name="Alm E.J."/>
        </authorList>
    </citation>
    <scope>NUCLEOTIDE SEQUENCE [LARGE SCALE GENOMIC DNA]</scope>
    <source>
        <strain evidence="1 2">BIOML-A163</strain>
    </source>
</reference>
<dbReference type="SUPFAM" id="SSF56024">
    <property type="entry name" value="Phospholipase D/nuclease"/>
    <property type="match status" value="1"/>
</dbReference>